<organism evidence="3 4">
    <name type="scientific">Phaeoacremonium minimum (strain UCR-PA7)</name>
    <name type="common">Esca disease fungus</name>
    <name type="synonym">Togninia minima</name>
    <dbReference type="NCBI Taxonomy" id="1286976"/>
    <lineage>
        <taxon>Eukaryota</taxon>
        <taxon>Fungi</taxon>
        <taxon>Dikarya</taxon>
        <taxon>Ascomycota</taxon>
        <taxon>Pezizomycotina</taxon>
        <taxon>Sordariomycetes</taxon>
        <taxon>Sordariomycetidae</taxon>
        <taxon>Togniniales</taxon>
        <taxon>Togniniaceae</taxon>
        <taxon>Phaeoacremonium</taxon>
    </lineage>
</organism>
<accession>R8BA56</accession>
<dbReference type="AlphaFoldDB" id="R8BA56"/>
<protein>
    <submittedName>
        <fullName evidence="3">Uncharacterized protein</fullName>
    </submittedName>
</protein>
<evidence type="ECO:0000256" key="2">
    <source>
        <dbReference type="SAM" id="SignalP"/>
    </source>
</evidence>
<proteinExistence type="predicted"/>
<dbReference type="Proteomes" id="UP000014074">
    <property type="component" value="Unassembled WGS sequence"/>
</dbReference>
<dbReference type="EMBL" id="KB933351">
    <property type="protein sequence ID" value="EON96204.1"/>
    <property type="molecule type" value="Genomic_DNA"/>
</dbReference>
<dbReference type="HOGENOM" id="CLU_1042761_0_0_1"/>
<sequence length="267" mass="28081">MLLTTFTLLTLSSLTMKAMAGPVQVREHHTSTHGDLTPSPTPSHTWESYGSAHTPYSYQPINTEVPPAPPCVITNEEVAGKELSGCLIINSKVLTSRVSNSILLNSYVTGSQLSFVAVTGGAITLSLVDNTLIQNATVTQSTLTAVAAQLTTLDTNVLAGVNLQAGLVTNSTGAQVAAQDSTVQGDNDFNGATVQFSDVSGGKFNLIAFSTCDSIDGAKITQANLQNVVVKNSQINGANIQDFLLINTKEEGNILKQAEKLNPFQTV</sequence>
<dbReference type="Gene3D" id="2.160.20.80">
    <property type="entry name" value="E3 ubiquitin-protein ligase SopA"/>
    <property type="match status" value="1"/>
</dbReference>
<evidence type="ECO:0000256" key="1">
    <source>
        <dbReference type="SAM" id="MobiDB-lite"/>
    </source>
</evidence>
<feature type="region of interest" description="Disordered" evidence="1">
    <location>
        <begin position="24"/>
        <end position="49"/>
    </location>
</feature>
<dbReference type="KEGG" id="tmn:UCRPA7_8307"/>
<evidence type="ECO:0000313" key="4">
    <source>
        <dbReference type="Proteomes" id="UP000014074"/>
    </source>
</evidence>
<evidence type="ECO:0000313" key="3">
    <source>
        <dbReference type="EMBL" id="EON96204.1"/>
    </source>
</evidence>
<dbReference type="SUPFAM" id="SSF141571">
    <property type="entry name" value="Pentapeptide repeat-like"/>
    <property type="match status" value="1"/>
</dbReference>
<feature type="chain" id="PRO_5004451896" evidence="2">
    <location>
        <begin position="21"/>
        <end position="267"/>
    </location>
</feature>
<keyword evidence="2" id="KW-0732">Signal</keyword>
<dbReference type="RefSeq" id="XP_007919015.1">
    <property type="nucleotide sequence ID" value="XM_007920824.1"/>
</dbReference>
<feature type="signal peptide" evidence="2">
    <location>
        <begin position="1"/>
        <end position="20"/>
    </location>
</feature>
<gene>
    <name evidence="3" type="ORF">UCRPA7_8307</name>
</gene>
<name>R8BA56_PHAM7</name>
<dbReference type="GeneID" id="19329147"/>
<reference evidence="4" key="1">
    <citation type="journal article" date="2013" name="Genome Announc.">
        <title>Draft genome sequence of the ascomycete Phaeoacremonium aleophilum strain UCR-PA7, a causal agent of the esca disease complex in grapevines.</title>
        <authorList>
            <person name="Blanco-Ulate B."/>
            <person name="Rolshausen P."/>
            <person name="Cantu D."/>
        </authorList>
    </citation>
    <scope>NUCLEOTIDE SEQUENCE [LARGE SCALE GENOMIC DNA]</scope>
    <source>
        <strain evidence="4">UCR-PA7</strain>
    </source>
</reference>
<keyword evidence="4" id="KW-1185">Reference proteome</keyword>